<feature type="transmembrane region" description="Helical" evidence="7">
    <location>
        <begin position="330"/>
        <end position="348"/>
    </location>
</feature>
<organism evidence="8 9">
    <name type="scientific">Candidatus Uhrbacteria bacterium RIFCSPHIGHO2_02_FULL_57_19</name>
    <dbReference type="NCBI Taxonomy" id="1802391"/>
    <lineage>
        <taxon>Bacteria</taxon>
        <taxon>Candidatus Uhriibacteriota</taxon>
    </lineage>
</organism>
<evidence type="ECO:0000313" key="9">
    <source>
        <dbReference type="Proteomes" id="UP000176303"/>
    </source>
</evidence>
<evidence type="ECO:0008006" key="10">
    <source>
        <dbReference type="Google" id="ProtNLM"/>
    </source>
</evidence>
<dbReference type="PANTHER" id="PTHR22926">
    <property type="entry name" value="PHOSPHO-N-ACETYLMURAMOYL-PENTAPEPTIDE-TRANSFERASE"/>
    <property type="match status" value="1"/>
</dbReference>
<proteinExistence type="predicted"/>
<protein>
    <recommendedName>
        <fullName evidence="10">Undecaprenyl-phosphate alpha-N-acetylglucosaminyl 1-phosphate transferase</fullName>
    </recommendedName>
</protein>
<feature type="transmembrane region" description="Helical" evidence="7">
    <location>
        <begin position="255"/>
        <end position="274"/>
    </location>
</feature>
<feature type="transmembrane region" description="Helical" evidence="7">
    <location>
        <begin position="78"/>
        <end position="98"/>
    </location>
</feature>
<dbReference type="CDD" id="cd06853">
    <property type="entry name" value="GT_WecA_like"/>
    <property type="match status" value="1"/>
</dbReference>
<comment type="subcellular location">
    <subcellularLocation>
        <location evidence="1">Cell membrane</location>
        <topology evidence="1">Multi-pass membrane protein</topology>
    </subcellularLocation>
</comment>
<evidence type="ECO:0000256" key="5">
    <source>
        <dbReference type="ARBA" id="ARBA00022989"/>
    </source>
</evidence>
<gene>
    <name evidence="8" type="ORF">A3D72_03790</name>
</gene>
<feature type="transmembrane region" description="Helical" evidence="7">
    <location>
        <begin position="6"/>
        <end position="25"/>
    </location>
</feature>
<comment type="caution">
    <text evidence="8">The sequence shown here is derived from an EMBL/GenBank/DDBJ whole genome shotgun (WGS) entry which is preliminary data.</text>
</comment>
<evidence type="ECO:0000313" key="8">
    <source>
        <dbReference type="EMBL" id="OGL72631.1"/>
    </source>
</evidence>
<feature type="transmembrane region" description="Helical" evidence="7">
    <location>
        <begin position="110"/>
        <end position="127"/>
    </location>
</feature>
<evidence type="ECO:0000256" key="2">
    <source>
        <dbReference type="ARBA" id="ARBA00022475"/>
    </source>
</evidence>
<dbReference type="AlphaFoldDB" id="A0A1F7U314"/>
<evidence type="ECO:0000256" key="4">
    <source>
        <dbReference type="ARBA" id="ARBA00022692"/>
    </source>
</evidence>
<dbReference type="GO" id="GO:0005886">
    <property type="term" value="C:plasma membrane"/>
    <property type="evidence" value="ECO:0007669"/>
    <property type="project" value="UniProtKB-SubCell"/>
</dbReference>
<reference evidence="8 9" key="1">
    <citation type="journal article" date="2016" name="Nat. Commun.">
        <title>Thousands of microbial genomes shed light on interconnected biogeochemical processes in an aquifer system.</title>
        <authorList>
            <person name="Anantharaman K."/>
            <person name="Brown C.T."/>
            <person name="Hug L.A."/>
            <person name="Sharon I."/>
            <person name="Castelle C.J."/>
            <person name="Probst A.J."/>
            <person name="Thomas B.C."/>
            <person name="Singh A."/>
            <person name="Wilkins M.J."/>
            <person name="Karaoz U."/>
            <person name="Brodie E.L."/>
            <person name="Williams K.H."/>
            <person name="Hubbard S.S."/>
            <person name="Banfield J.F."/>
        </authorList>
    </citation>
    <scope>NUCLEOTIDE SEQUENCE [LARGE SCALE GENOMIC DNA]</scope>
</reference>
<evidence type="ECO:0000256" key="3">
    <source>
        <dbReference type="ARBA" id="ARBA00022679"/>
    </source>
</evidence>
<sequence length="356" mass="38102">MRYVLGFLAAFAVSALVTPVIARLARRWGAVDIPLAEPRKRHPRPTPLLGGTAIFFSVTAVTLFVLSFTDLLPAPFLSLRQIAALTIGGAILIVGGALDDRHRLSPSRQFVFPALAAAIAVLGGVSIDYVRDPFGGQIDLNLLTVPVFGWMMSLPADPLTFLWLLGMMYTTKFLDGLDGLVVSVSVVAATVMIALALRPDLYQPETALFSAILDGALVGFLIWNFPPARVFLGEGGSTYAGFMIGSLAVAAGSKVATTLLVLGIPIMDVAWVVVRRLFWERRSPAAADRKHLHFRLLDAGLSAREAVLLLTAISAVFGLAGLFLDTAHKALALIVLALVMIGLAAFVIRKYRSTLV</sequence>
<dbReference type="EMBL" id="MGDZ01000056">
    <property type="protein sequence ID" value="OGL72631.1"/>
    <property type="molecule type" value="Genomic_DNA"/>
</dbReference>
<dbReference type="GO" id="GO:0071555">
    <property type="term" value="P:cell wall organization"/>
    <property type="evidence" value="ECO:0007669"/>
    <property type="project" value="TreeGrafter"/>
</dbReference>
<keyword evidence="5 7" id="KW-1133">Transmembrane helix</keyword>
<dbReference type="GO" id="GO:0016780">
    <property type="term" value="F:phosphotransferase activity, for other substituted phosphate groups"/>
    <property type="evidence" value="ECO:0007669"/>
    <property type="project" value="InterPro"/>
</dbReference>
<feature type="transmembrane region" description="Helical" evidence="7">
    <location>
        <begin position="46"/>
        <end position="66"/>
    </location>
</feature>
<name>A0A1F7U314_9BACT</name>
<dbReference type="PANTHER" id="PTHR22926:SF3">
    <property type="entry name" value="UNDECAPRENYL-PHOSPHATE ALPHA-N-ACETYLGLUCOSAMINYL 1-PHOSPHATE TRANSFERASE"/>
    <property type="match status" value="1"/>
</dbReference>
<evidence type="ECO:0000256" key="1">
    <source>
        <dbReference type="ARBA" id="ARBA00004651"/>
    </source>
</evidence>
<dbReference type="Pfam" id="PF00953">
    <property type="entry name" value="Glycos_transf_4"/>
    <property type="match status" value="1"/>
</dbReference>
<feature type="transmembrane region" description="Helical" evidence="7">
    <location>
        <begin position="147"/>
        <end position="165"/>
    </location>
</feature>
<feature type="transmembrane region" description="Helical" evidence="7">
    <location>
        <begin position="207"/>
        <end position="223"/>
    </location>
</feature>
<evidence type="ECO:0000256" key="6">
    <source>
        <dbReference type="ARBA" id="ARBA00023136"/>
    </source>
</evidence>
<dbReference type="GO" id="GO:0044038">
    <property type="term" value="P:cell wall macromolecule biosynthetic process"/>
    <property type="evidence" value="ECO:0007669"/>
    <property type="project" value="TreeGrafter"/>
</dbReference>
<keyword evidence="6 7" id="KW-0472">Membrane</keyword>
<dbReference type="GO" id="GO:0009103">
    <property type="term" value="P:lipopolysaccharide biosynthetic process"/>
    <property type="evidence" value="ECO:0007669"/>
    <property type="project" value="TreeGrafter"/>
</dbReference>
<feature type="transmembrane region" description="Helical" evidence="7">
    <location>
        <begin position="230"/>
        <end position="249"/>
    </location>
</feature>
<keyword evidence="4 7" id="KW-0812">Transmembrane</keyword>
<dbReference type="Proteomes" id="UP000176303">
    <property type="component" value="Unassembled WGS sequence"/>
</dbReference>
<feature type="transmembrane region" description="Helical" evidence="7">
    <location>
        <begin position="306"/>
        <end position="324"/>
    </location>
</feature>
<keyword evidence="3" id="KW-0808">Transferase</keyword>
<keyword evidence="2" id="KW-1003">Cell membrane</keyword>
<dbReference type="STRING" id="1802391.A3D72_03790"/>
<accession>A0A1F7U314</accession>
<feature type="transmembrane region" description="Helical" evidence="7">
    <location>
        <begin position="177"/>
        <end position="195"/>
    </location>
</feature>
<evidence type="ECO:0000256" key="7">
    <source>
        <dbReference type="SAM" id="Phobius"/>
    </source>
</evidence>
<dbReference type="InterPro" id="IPR000715">
    <property type="entry name" value="Glycosyl_transferase_4"/>
</dbReference>